<accession>A0A9E7U9N4</accession>
<keyword evidence="6 9" id="KW-1133">Transmembrane helix</keyword>
<dbReference type="InterPro" id="IPR052157">
    <property type="entry name" value="BCAA_transport_permease"/>
</dbReference>
<feature type="transmembrane region" description="Helical" evidence="9">
    <location>
        <begin position="198"/>
        <end position="218"/>
    </location>
</feature>
<feature type="transmembrane region" description="Helical" evidence="9">
    <location>
        <begin position="273"/>
        <end position="293"/>
    </location>
</feature>
<dbReference type="GO" id="GO:0006865">
    <property type="term" value="P:amino acid transport"/>
    <property type="evidence" value="ECO:0007669"/>
    <property type="project" value="UniProtKB-KW"/>
</dbReference>
<reference evidence="10" key="1">
    <citation type="submission" date="2022-09" db="EMBL/GenBank/DDBJ databases">
        <title>Diverse halophilic archaea isolated from saline environments.</title>
        <authorList>
            <person name="Cui H.-L."/>
        </authorList>
    </citation>
    <scope>NUCLEOTIDE SEQUENCE</scope>
    <source>
        <strain evidence="10">ZS-35-S2</strain>
    </source>
</reference>
<dbReference type="GO" id="GO:0022857">
    <property type="term" value="F:transmembrane transporter activity"/>
    <property type="evidence" value="ECO:0007669"/>
    <property type="project" value="InterPro"/>
</dbReference>
<dbReference type="Pfam" id="PF02653">
    <property type="entry name" value="BPD_transp_2"/>
    <property type="match status" value="1"/>
</dbReference>
<feature type="transmembrane region" description="Helical" evidence="9">
    <location>
        <begin position="47"/>
        <end position="67"/>
    </location>
</feature>
<dbReference type="EMBL" id="CP104003">
    <property type="protein sequence ID" value="UWM53388.1"/>
    <property type="molecule type" value="Genomic_DNA"/>
</dbReference>
<keyword evidence="3" id="KW-1003">Cell membrane</keyword>
<dbReference type="AlphaFoldDB" id="A0A9E7U9N4"/>
<dbReference type="GO" id="GO:0005886">
    <property type="term" value="C:plasma membrane"/>
    <property type="evidence" value="ECO:0007669"/>
    <property type="project" value="UniProtKB-SubCell"/>
</dbReference>
<feature type="transmembrane region" description="Helical" evidence="9">
    <location>
        <begin position="12"/>
        <end position="40"/>
    </location>
</feature>
<keyword evidence="2" id="KW-0813">Transport</keyword>
<evidence type="ECO:0000256" key="7">
    <source>
        <dbReference type="ARBA" id="ARBA00023136"/>
    </source>
</evidence>
<dbReference type="RefSeq" id="WP_260592382.1">
    <property type="nucleotide sequence ID" value="NZ_CP104003.1"/>
</dbReference>
<organism evidence="10 11">
    <name type="scientific">Salinirubellus salinus</name>
    <dbReference type="NCBI Taxonomy" id="1364945"/>
    <lineage>
        <taxon>Archaea</taxon>
        <taxon>Methanobacteriati</taxon>
        <taxon>Methanobacteriota</taxon>
        <taxon>Stenosarchaea group</taxon>
        <taxon>Halobacteria</taxon>
        <taxon>Halobacteriales</taxon>
        <taxon>Natronomonadaceae</taxon>
        <taxon>Salinirubellus</taxon>
    </lineage>
</organism>
<keyword evidence="7 9" id="KW-0472">Membrane</keyword>
<feature type="transmembrane region" description="Helical" evidence="9">
    <location>
        <begin position="106"/>
        <end position="128"/>
    </location>
</feature>
<dbReference type="InterPro" id="IPR001851">
    <property type="entry name" value="ABC_transp_permease"/>
</dbReference>
<dbReference type="GeneID" id="74943700"/>
<sequence length="297" mass="31253">MLASQPLLVGPAVFAQLLVLGVLLGSIYAFVSLGLTIIFGVMEVVNVAHGAFTVVGMYAVWFVAARLELSPFLGIPLAAVVLFGIGVLIQRTTLAPLGEEAQGNKFLVTVAFLIIIVALVEMTFTATPRQLSTGFGSWGFADVYVPEGELYALLVAAATSAVVWTFLHRTHIGRAIRGTADNRLNAAYVGIDVRRIDYLTFGLGAALAGLAGALITFVQPFDPYLGNAYLTVAFVVVVLGGLGSIRGAVLGGLLVGMIRVFGAFYLPGSYYNVLILLVFIAVLLVKPTGLFGGPTRA</sequence>
<comment type="similarity">
    <text evidence="8">Belongs to the binding-protein-dependent transport system permease family. LivHM subfamily.</text>
</comment>
<evidence type="ECO:0000256" key="3">
    <source>
        <dbReference type="ARBA" id="ARBA00022475"/>
    </source>
</evidence>
<name>A0A9E7U9N4_9EURY</name>
<keyword evidence="11" id="KW-1185">Reference proteome</keyword>
<dbReference type="KEGG" id="ssai:N0B31_14720"/>
<protein>
    <submittedName>
        <fullName evidence="10">Branched-chain amino acid ABC transporter permease</fullName>
    </submittedName>
</protein>
<evidence type="ECO:0000313" key="11">
    <source>
        <dbReference type="Proteomes" id="UP001057580"/>
    </source>
</evidence>
<feature type="transmembrane region" description="Helical" evidence="9">
    <location>
        <begin position="224"/>
        <end position="242"/>
    </location>
</feature>
<keyword evidence="5" id="KW-0029">Amino-acid transport</keyword>
<keyword evidence="4 9" id="KW-0812">Transmembrane</keyword>
<evidence type="ECO:0000256" key="6">
    <source>
        <dbReference type="ARBA" id="ARBA00022989"/>
    </source>
</evidence>
<proteinExistence type="inferred from homology"/>
<evidence type="ECO:0000256" key="1">
    <source>
        <dbReference type="ARBA" id="ARBA00004651"/>
    </source>
</evidence>
<evidence type="ECO:0000256" key="4">
    <source>
        <dbReference type="ARBA" id="ARBA00022692"/>
    </source>
</evidence>
<dbReference type="Proteomes" id="UP001057580">
    <property type="component" value="Chromosome"/>
</dbReference>
<evidence type="ECO:0000256" key="8">
    <source>
        <dbReference type="ARBA" id="ARBA00037998"/>
    </source>
</evidence>
<feature type="transmembrane region" description="Helical" evidence="9">
    <location>
        <begin position="148"/>
        <end position="167"/>
    </location>
</feature>
<dbReference type="PANTHER" id="PTHR11795:SF445">
    <property type="entry name" value="AMINO ACID ABC TRANSPORTER PERMEASE PROTEIN"/>
    <property type="match status" value="1"/>
</dbReference>
<evidence type="ECO:0000256" key="5">
    <source>
        <dbReference type="ARBA" id="ARBA00022970"/>
    </source>
</evidence>
<evidence type="ECO:0000256" key="9">
    <source>
        <dbReference type="SAM" id="Phobius"/>
    </source>
</evidence>
<evidence type="ECO:0000256" key="2">
    <source>
        <dbReference type="ARBA" id="ARBA00022448"/>
    </source>
</evidence>
<comment type="subcellular location">
    <subcellularLocation>
        <location evidence="1">Cell membrane</location>
        <topology evidence="1">Multi-pass membrane protein</topology>
    </subcellularLocation>
</comment>
<gene>
    <name evidence="10" type="ORF">N0B31_14720</name>
</gene>
<feature type="transmembrane region" description="Helical" evidence="9">
    <location>
        <begin position="73"/>
        <end position="94"/>
    </location>
</feature>
<dbReference type="CDD" id="cd06582">
    <property type="entry name" value="TM_PBP1_LivH_like"/>
    <property type="match status" value="1"/>
</dbReference>
<evidence type="ECO:0000313" key="10">
    <source>
        <dbReference type="EMBL" id="UWM53388.1"/>
    </source>
</evidence>
<dbReference type="PANTHER" id="PTHR11795">
    <property type="entry name" value="BRANCHED-CHAIN AMINO ACID TRANSPORT SYSTEM PERMEASE PROTEIN LIVH"/>
    <property type="match status" value="1"/>
</dbReference>